<dbReference type="OrthoDB" id="4990273at2"/>
<dbReference type="EMBL" id="WOGT01000012">
    <property type="protein sequence ID" value="MUN56029.1"/>
    <property type="molecule type" value="Genomic_DNA"/>
</dbReference>
<keyword evidence="1" id="KW-0812">Transmembrane</keyword>
<accession>A0A7M3SW64</accession>
<dbReference type="Proteomes" id="UP000462152">
    <property type="component" value="Unassembled WGS sequence"/>
</dbReference>
<evidence type="ECO:0000256" key="1">
    <source>
        <dbReference type="SAM" id="Phobius"/>
    </source>
</evidence>
<sequence length="193" mass="21363">MIGIILWIDLTTSIWQDYAIISGLAGGLVTFLLTALVVDRVVARSTHERWAPVTRIALGDLRRMLTADIPEVTTGMRRLPTPETAQSSLADLREAASDERDRVAAVLGRWSSFLAASADVVDVMDAIAELAEKLDVIDVLATSTQHGSTESDITQLRAEIDDYHAACQNLIRRIDDALDTYKFSRRRRTSVRP</sequence>
<organism evidence="2 3">
    <name type="scientific">Rothia koreensis</name>
    <dbReference type="NCBI Taxonomy" id="592378"/>
    <lineage>
        <taxon>Bacteria</taxon>
        <taxon>Bacillati</taxon>
        <taxon>Actinomycetota</taxon>
        <taxon>Actinomycetes</taxon>
        <taxon>Micrococcales</taxon>
        <taxon>Micrococcaceae</taxon>
        <taxon>Rothia</taxon>
    </lineage>
</organism>
<name>A0A7M3SW64_9MICC</name>
<gene>
    <name evidence="2" type="ORF">GMA10_12560</name>
</gene>
<comment type="caution">
    <text evidence="2">The sequence shown here is derived from an EMBL/GenBank/DDBJ whole genome shotgun (WGS) entry which is preliminary data.</text>
</comment>
<keyword evidence="1" id="KW-1133">Transmembrane helix</keyword>
<reference evidence="2 3" key="1">
    <citation type="submission" date="2019-12" db="EMBL/GenBank/DDBJ databases">
        <authorList>
            <person name="Li J."/>
            <person name="Shi Y."/>
            <person name="Xu G."/>
            <person name="Xiao D."/>
            <person name="Ran X."/>
        </authorList>
    </citation>
    <scope>NUCLEOTIDE SEQUENCE [LARGE SCALE GENOMIC DNA]</scope>
    <source>
        <strain evidence="2 3">JCM 15915</strain>
    </source>
</reference>
<keyword evidence="3" id="KW-1185">Reference proteome</keyword>
<protein>
    <submittedName>
        <fullName evidence="2">Uncharacterized protein</fullName>
    </submittedName>
</protein>
<evidence type="ECO:0000313" key="2">
    <source>
        <dbReference type="EMBL" id="MUN56029.1"/>
    </source>
</evidence>
<dbReference type="AlphaFoldDB" id="A0A7M3SW64"/>
<feature type="transmembrane region" description="Helical" evidence="1">
    <location>
        <begin position="18"/>
        <end position="38"/>
    </location>
</feature>
<proteinExistence type="predicted"/>
<keyword evidence="1" id="KW-0472">Membrane</keyword>
<dbReference type="RefSeq" id="WP_156265583.1">
    <property type="nucleotide sequence ID" value="NZ_NOIQ01000017.1"/>
</dbReference>
<evidence type="ECO:0000313" key="3">
    <source>
        <dbReference type="Proteomes" id="UP000462152"/>
    </source>
</evidence>